<reference evidence="12" key="1">
    <citation type="submission" date="2023-10" db="EMBL/GenBank/DDBJ databases">
        <title>Whole Genome based description of the genera Actinobaculum and Actinotignum reveals a complex phylogenetic relationship within the species included in the genus Actinotignum.</title>
        <authorList>
            <person name="Jensen C.S."/>
            <person name="Dargis R."/>
            <person name="Kemp M."/>
            <person name="Christensen J.J."/>
        </authorList>
    </citation>
    <scope>NUCLEOTIDE SEQUENCE</scope>
    <source>
        <strain evidence="12">SLA_B511</strain>
    </source>
</reference>
<dbReference type="RefSeq" id="WP_320756448.1">
    <property type="nucleotide sequence ID" value="NZ_JAWNGC010000003.1"/>
</dbReference>
<accession>A0AAW9HM69</accession>
<dbReference type="Gene3D" id="3.40.50.300">
    <property type="entry name" value="P-loop containing nucleotide triphosphate hydrolases"/>
    <property type="match status" value="1"/>
</dbReference>
<dbReference type="AlphaFoldDB" id="A0AAW9HM69"/>
<dbReference type="PANTHER" id="PTHR33540">
    <property type="entry name" value="TRNA THREONYLCARBAMOYLADENOSINE BIOSYNTHESIS PROTEIN TSAE"/>
    <property type="match status" value="1"/>
</dbReference>
<dbReference type="GO" id="GO:0005737">
    <property type="term" value="C:cytoplasm"/>
    <property type="evidence" value="ECO:0007669"/>
    <property type="project" value="UniProtKB-SubCell"/>
</dbReference>
<evidence type="ECO:0000256" key="9">
    <source>
        <dbReference type="ARBA" id="ARBA00022842"/>
    </source>
</evidence>
<comment type="function">
    <text evidence="10">Required for the formation of a threonylcarbamoyl group on adenosine at position 37 (t(6)A37) in tRNAs that read codons beginning with adenine. Is involved in the transfer of the threonylcarbamoyl moiety of threonylcarbamoyl-AMP (TC-AMP) to the N6 group of A37, together with TsaD and TsaB. TsaE seems to play an indirect role in the t(6)A biosynthesis pathway, possibly in regulating the core enzymatic function of TsaD.</text>
</comment>
<comment type="similarity">
    <text evidence="2">Belongs to the TsaE family.</text>
</comment>
<name>A0AAW9HM69_9ACTO</name>
<keyword evidence="6" id="KW-0479">Metal-binding</keyword>
<protein>
    <recommendedName>
        <fullName evidence="3">tRNA threonylcarbamoyladenosine biosynthesis protein TsaE</fullName>
    </recommendedName>
    <alternativeName>
        <fullName evidence="11">t(6)A37 threonylcarbamoyladenosine biosynthesis protein TsaE</fullName>
    </alternativeName>
</protein>
<evidence type="ECO:0000256" key="6">
    <source>
        <dbReference type="ARBA" id="ARBA00022723"/>
    </source>
</evidence>
<evidence type="ECO:0000256" key="7">
    <source>
        <dbReference type="ARBA" id="ARBA00022741"/>
    </source>
</evidence>
<keyword evidence="8" id="KW-0067">ATP-binding</keyword>
<dbReference type="GO" id="GO:0046872">
    <property type="term" value="F:metal ion binding"/>
    <property type="evidence" value="ECO:0007669"/>
    <property type="project" value="UniProtKB-KW"/>
</dbReference>
<evidence type="ECO:0000256" key="3">
    <source>
        <dbReference type="ARBA" id="ARBA00019010"/>
    </source>
</evidence>
<dbReference type="NCBIfam" id="TIGR00150">
    <property type="entry name" value="T6A_YjeE"/>
    <property type="match status" value="1"/>
</dbReference>
<evidence type="ECO:0000313" key="13">
    <source>
        <dbReference type="Proteomes" id="UP001281731"/>
    </source>
</evidence>
<evidence type="ECO:0000256" key="11">
    <source>
        <dbReference type="ARBA" id="ARBA00032441"/>
    </source>
</evidence>
<evidence type="ECO:0000256" key="8">
    <source>
        <dbReference type="ARBA" id="ARBA00022840"/>
    </source>
</evidence>
<evidence type="ECO:0000256" key="5">
    <source>
        <dbReference type="ARBA" id="ARBA00022694"/>
    </source>
</evidence>
<dbReference type="Proteomes" id="UP001281731">
    <property type="component" value="Unassembled WGS sequence"/>
</dbReference>
<proteinExistence type="inferred from homology"/>
<dbReference type="InterPro" id="IPR003442">
    <property type="entry name" value="T6A_TsaE"/>
</dbReference>
<comment type="subcellular location">
    <subcellularLocation>
        <location evidence="1">Cytoplasm</location>
    </subcellularLocation>
</comment>
<dbReference type="EMBL" id="JAWNGC010000003">
    <property type="protein sequence ID" value="MDY5154837.1"/>
    <property type="molecule type" value="Genomic_DNA"/>
</dbReference>
<keyword evidence="9" id="KW-0460">Magnesium</keyword>
<comment type="caution">
    <text evidence="12">The sequence shown here is derived from an EMBL/GenBank/DDBJ whole genome shotgun (WGS) entry which is preliminary data.</text>
</comment>
<dbReference type="GO" id="GO:0005524">
    <property type="term" value="F:ATP binding"/>
    <property type="evidence" value="ECO:0007669"/>
    <property type="project" value="UniProtKB-KW"/>
</dbReference>
<evidence type="ECO:0000256" key="4">
    <source>
        <dbReference type="ARBA" id="ARBA00022490"/>
    </source>
</evidence>
<keyword evidence="5" id="KW-0819">tRNA processing</keyword>
<dbReference type="Pfam" id="PF02367">
    <property type="entry name" value="TsaE"/>
    <property type="match status" value="1"/>
</dbReference>
<keyword evidence="7" id="KW-0547">Nucleotide-binding</keyword>
<dbReference type="GO" id="GO:0002949">
    <property type="term" value="P:tRNA threonylcarbamoyladenosine modification"/>
    <property type="evidence" value="ECO:0007669"/>
    <property type="project" value="InterPro"/>
</dbReference>
<sequence length="179" mass="19266">MTQTFSIPDADTMHDFGIILGKNLRAGDLVMLNGPLGAGKTTLTRGIAEGMGVKGRVTSPTFVIANAHRNVSGGPDLVHVDAYRLDSLEEIDALDLDSSLEDSATVVEWGEGKVEMLSEDRLLLAIHRPVGSNEGEEVEELFVDSPRTIEAVAHGVRAEQLLADVEASWDKTQDGRENS</sequence>
<keyword evidence="4" id="KW-0963">Cytoplasm</keyword>
<evidence type="ECO:0000256" key="2">
    <source>
        <dbReference type="ARBA" id="ARBA00007599"/>
    </source>
</evidence>
<organism evidence="12 13">
    <name type="scientific">Actinotignum urinale</name>
    <dbReference type="NCBI Taxonomy" id="190146"/>
    <lineage>
        <taxon>Bacteria</taxon>
        <taxon>Bacillati</taxon>
        <taxon>Actinomycetota</taxon>
        <taxon>Actinomycetes</taxon>
        <taxon>Actinomycetales</taxon>
        <taxon>Actinomycetaceae</taxon>
        <taxon>Actinotignum</taxon>
    </lineage>
</organism>
<evidence type="ECO:0000256" key="10">
    <source>
        <dbReference type="ARBA" id="ARBA00024908"/>
    </source>
</evidence>
<evidence type="ECO:0000313" key="12">
    <source>
        <dbReference type="EMBL" id="MDY5154837.1"/>
    </source>
</evidence>
<dbReference type="InterPro" id="IPR027417">
    <property type="entry name" value="P-loop_NTPase"/>
</dbReference>
<evidence type="ECO:0000256" key="1">
    <source>
        <dbReference type="ARBA" id="ARBA00004496"/>
    </source>
</evidence>
<gene>
    <name evidence="12" type="primary">tsaE</name>
    <name evidence="12" type="ORF">R6G80_03735</name>
</gene>
<dbReference type="SUPFAM" id="SSF52540">
    <property type="entry name" value="P-loop containing nucleoside triphosphate hydrolases"/>
    <property type="match status" value="1"/>
</dbReference>
<dbReference type="PANTHER" id="PTHR33540:SF2">
    <property type="entry name" value="TRNA THREONYLCARBAMOYLADENOSINE BIOSYNTHESIS PROTEIN TSAE"/>
    <property type="match status" value="1"/>
</dbReference>